<evidence type="ECO:0000256" key="3">
    <source>
        <dbReference type="RuleBase" id="RU003345"/>
    </source>
</evidence>
<dbReference type="Pfam" id="PF00171">
    <property type="entry name" value="Aldedh"/>
    <property type="match status" value="1"/>
</dbReference>
<evidence type="ECO:0000256" key="2">
    <source>
        <dbReference type="PROSITE-ProRule" id="PRU10007"/>
    </source>
</evidence>
<dbReference type="InterPro" id="IPR016163">
    <property type="entry name" value="Ald_DH_C"/>
</dbReference>
<dbReference type="Proteomes" id="UP001183176">
    <property type="component" value="Unassembled WGS sequence"/>
</dbReference>
<gene>
    <name evidence="5" type="ORF">RM423_21740</name>
</gene>
<keyword evidence="6" id="KW-1185">Reference proteome</keyword>
<reference evidence="6" key="1">
    <citation type="submission" date="2023-07" db="EMBL/GenBank/DDBJ databases">
        <title>30 novel species of actinomycetes from the DSMZ collection.</title>
        <authorList>
            <person name="Nouioui I."/>
        </authorList>
    </citation>
    <scope>NUCLEOTIDE SEQUENCE [LARGE SCALE GENOMIC DNA]</scope>
    <source>
        <strain evidence="6">DSM 44399</strain>
    </source>
</reference>
<dbReference type="Gene3D" id="3.40.309.10">
    <property type="entry name" value="Aldehyde Dehydrogenase, Chain A, domain 2"/>
    <property type="match status" value="1"/>
</dbReference>
<dbReference type="InterPro" id="IPR016160">
    <property type="entry name" value="Ald_DH_CS_CYS"/>
</dbReference>
<dbReference type="PROSITE" id="PS00687">
    <property type="entry name" value="ALDEHYDE_DEHYDR_GLU"/>
    <property type="match status" value="1"/>
</dbReference>
<dbReference type="InterPro" id="IPR016162">
    <property type="entry name" value="Ald_DH_N"/>
</dbReference>
<evidence type="ECO:0000313" key="6">
    <source>
        <dbReference type="Proteomes" id="UP001183176"/>
    </source>
</evidence>
<dbReference type="SUPFAM" id="SSF53720">
    <property type="entry name" value="ALDH-like"/>
    <property type="match status" value="1"/>
</dbReference>
<feature type="active site" evidence="2">
    <location>
        <position position="254"/>
    </location>
</feature>
<sequence length="484" mass="51657">MTSTLNTARDWKMFVAGRPAAATAGSVEDVINPADGSVIAQVPYGTAADVEQAVAAADSAFWDWAERSPADRSQRLLELADRLNDHLEELAELESANVGKPLHVAREEVEFGVDNLRFFAGAARLLGGTAGGEYSGKHTSFLRRDPLGVVGSVAPWNFPLVMAIWKIGPALVTGNTLVLKPSEQTPLTALKLAELAQDLFPAGVLNVVTGHGDTVGEAITTHPRVRMTSLTGDTATGKRVAVAATGNLKRLHLELGGKAPVLVFADADLDLAVRKICEGGYGNSGQDCMAAARVYVDADIHDEFVAKLAAAVSEVVMGDPQLPSTEMGPVISERHLARVTGFVDRTVATGSGTLAVGGPSDRPGFWYRPTLITHARQNSEIVQKEVFGPVVTTTAFSGEQQAFDWANDVEYGLAASVFTSSVSRSMRAARRLQFGTVWINEHLPIVSEMPHGGFKQSGHGNDMSAYSLEEYTELKHVMINLLEG</sequence>
<evidence type="ECO:0000256" key="1">
    <source>
        <dbReference type="ARBA" id="ARBA00023002"/>
    </source>
</evidence>
<dbReference type="NCBIfam" id="NF010000">
    <property type="entry name" value="PRK13473.1"/>
    <property type="match status" value="1"/>
</dbReference>
<proteinExistence type="inferred from homology"/>
<dbReference type="InterPro" id="IPR029510">
    <property type="entry name" value="Ald_DH_CS_GLU"/>
</dbReference>
<accession>A0ABU2JG75</accession>
<comment type="similarity">
    <text evidence="3">Belongs to the aldehyde dehydrogenase family.</text>
</comment>
<dbReference type="Gene3D" id="3.40.605.10">
    <property type="entry name" value="Aldehyde Dehydrogenase, Chain A, domain 1"/>
    <property type="match status" value="1"/>
</dbReference>
<protein>
    <submittedName>
        <fullName evidence="5">Gamma-aminobutyraldehyde dehydrogenase</fullName>
    </submittedName>
</protein>
<dbReference type="EMBL" id="JAVREH010000063">
    <property type="protein sequence ID" value="MDT0264001.1"/>
    <property type="molecule type" value="Genomic_DNA"/>
</dbReference>
<evidence type="ECO:0000259" key="4">
    <source>
        <dbReference type="Pfam" id="PF00171"/>
    </source>
</evidence>
<comment type="caution">
    <text evidence="5">The sequence shown here is derived from an EMBL/GenBank/DDBJ whole genome shotgun (WGS) entry which is preliminary data.</text>
</comment>
<keyword evidence="1 3" id="KW-0560">Oxidoreductase</keyword>
<feature type="domain" description="Aldehyde dehydrogenase" evidence="4">
    <location>
        <begin position="28"/>
        <end position="477"/>
    </location>
</feature>
<dbReference type="InterPro" id="IPR016161">
    <property type="entry name" value="Ald_DH/histidinol_DH"/>
</dbReference>
<name>A0ABU2JG75_9ACTN</name>
<dbReference type="PANTHER" id="PTHR11699">
    <property type="entry name" value="ALDEHYDE DEHYDROGENASE-RELATED"/>
    <property type="match status" value="1"/>
</dbReference>
<organism evidence="5 6">
    <name type="scientific">Jatrophihabitans lederbergiae</name>
    <dbReference type="NCBI Taxonomy" id="3075547"/>
    <lineage>
        <taxon>Bacteria</taxon>
        <taxon>Bacillati</taxon>
        <taxon>Actinomycetota</taxon>
        <taxon>Actinomycetes</taxon>
        <taxon>Jatrophihabitantales</taxon>
        <taxon>Jatrophihabitantaceae</taxon>
        <taxon>Jatrophihabitans</taxon>
    </lineage>
</organism>
<dbReference type="InterPro" id="IPR015590">
    <property type="entry name" value="Aldehyde_DH_dom"/>
</dbReference>
<evidence type="ECO:0000313" key="5">
    <source>
        <dbReference type="EMBL" id="MDT0264001.1"/>
    </source>
</evidence>
<dbReference type="PROSITE" id="PS00070">
    <property type="entry name" value="ALDEHYDE_DEHYDR_CYS"/>
    <property type="match status" value="1"/>
</dbReference>